<protein>
    <submittedName>
        <fullName evidence="1">Uncharacterized protein</fullName>
    </submittedName>
</protein>
<organism evidence="1 2">
    <name type="scientific">Fibrella aquatilis</name>
    <dbReference type="NCBI Taxonomy" id="2817059"/>
    <lineage>
        <taxon>Bacteria</taxon>
        <taxon>Pseudomonadati</taxon>
        <taxon>Bacteroidota</taxon>
        <taxon>Cytophagia</taxon>
        <taxon>Cytophagales</taxon>
        <taxon>Spirosomataceae</taxon>
        <taxon>Fibrella</taxon>
    </lineage>
</organism>
<accession>A0A939GAX9</accession>
<comment type="caution">
    <text evidence="1">The sequence shown here is derived from an EMBL/GenBank/DDBJ whole genome shotgun (WGS) entry which is preliminary data.</text>
</comment>
<reference evidence="1 2" key="1">
    <citation type="submission" date="2021-03" db="EMBL/GenBank/DDBJ databases">
        <title>Fibrella sp. HMF5036 genome sequencing and assembly.</title>
        <authorList>
            <person name="Kang H."/>
            <person name="Kim H."/>
            <person name="Bae S."/>
            <person name="Joh K."/>
        </authorList>
    </citation>
    <scope>NUCLEOTIDE SEQUENCE [LARGE SCALE GENOMIC DNA]</scope>
    <source>
        <strain evidence="1 2">HMF5036</strain>
    </source>
</reference>
<proteinExistence type="predicted"/>
<dbReference type="AlphaFoldDB" id="A0A939GAX9"/>
<dbReference type="RefSeq" id="WP_207337865.1">
    <property type="nucleotide sequence ID" value="NZ_JAFMYU010000024.1"/>
</dbReference>
<gene>
    <name evidence="1" type="ORF">J2I48_23015</name>
</gene>
<name>A0A939GAX9_9BACT</name>
<dbReference type="EMBL" id="JAFMYU010000024">
    <property type="protein sequence ID" value="MBO0933899.1"/>
    <property type="molecule type" value="Genomic_DNA"/>
</dbReference>
<evidence type="ECO:0000313" key="1">
    <source>
        <dbReference type="EMBL" id="MBO0933899.1"/>
    </source>
</evidence>
<sequence length="72" mass="7964">MNEVLFGAETLVLAPADKKARLVQLNGIWVIQIKGETGGWGFAQRLTNEEQAQDTFNTMLATGRYIHDTSTP</sequence>
<keyword evidence="2" id="KW-1185">Reference proteome</keyword>
<dbReference type="Proteomes" id="UP000664795">
    <property type="component" value="Unassembled WGS sequence"/>
</dbReference>
<evidence type="ECO:0000313" key="2">
    <source>
        <dbReference type="Proteomes" id="UP000664795"/>
    </source>
</evidence>